<evidence type="ECO:0000256" key="2">
    <source>
        <dbReference type="SAM" id="SignalP"/>
    </source>
</evidence>
<dbReference type="AlphaFoldDB" id="A0A9W9YRF5"/>
<dbReference type="EMBL" id="MU827305">
    <property type="protein sequence ID" value="KAJ7363675.1"/>
    <property type="molecule type" value="Genomic_DNA"/>
</dbReference>
<protein>
    <recommendedName>
        <fullName evidence="3">Gla domain-containing protein</fullName>
    </recommendedName>
</protein>
<dbReference type="GO" id="GO:0005576">
    <property type="term" value="C:extracellular region"/>
    <property type="evidence" value="ECO:0007669"/>
    <property type="project" value="InterPro"/>
</dbReference>
<feature type="domain" description="Gla" evidence="3">
    <location>
        <begin position="35"/>
        <end position="81"/>
    </location>
</feature>
<organism evidence="4 5">
    <name type="scientific">Desmophyllum pertusum</name>
    <dbReference type="NCBI Taxonomy" id="174260"/>
    <lineage>
        <taxon>Eukaryota</taxon>
        <taxon>Metazoa</taxon>
        <taxon>Cnidaria</taxon>
        <taxon>Anthozoa</taxon>
        <taxon>Hexacorallia</taxon>
        <taxon>Scleractinia</taxon>
        <taxon>Caryophylliina</taxon>
        <taxon>Caryophylliidae</taxon>
        <taxon>Desmophyllum</taxon>
    </lineage>
</organism>
<proteinExistence type="predicted"/>
<evidence type="ECO:0000313" key="5">
    <source>
        <dbReference type="Proteomes" id="UP001163046"/>
    </source>
</evidence>
<dbReference type="Gene3D" id="4.10.740.10">
    <property type="entry name" value="Coagulation Factor IX"/>
    <property type="match status" value="1"/>
</dbReference>
<keyword evidence="1" id="KW-1015">Disulfide bond</keyword>
<feature type="signal peptide" evidence="2">
    <location>
        <begin position="1"/>
        <end position="20"/>
    </location>
</feature>
<dbReference type="InterPro" id="IPR035972">
    <property type="entry name" value="GLA-like_dom_SF"/>
</dbReference>
<sequence length="88" mass="10169">MMMLLVPFAVLLALSGSSHGRLLPRAREDVVLDKKDAFNFLGFFTDDIDHECYEEGCTFGEVVHHYGQSEKSYEYWNTYQCQEIQKGL</sequence>
<dbReference type="Pfam" id="PF00594">
    <property type="entry name" value="Gla"/>
    <property type="match status" value="1"/>
</dbReference>
<keyword evidence="5" id="KW-1185">Reference proteome</keyword>
<evidence type="ECO:0000256" key="1">
    <source>
        <dbReference type="ARBA" id="ARBA00023157"/>
    </source>
</evidence>
<gene>
    <name evidence="4" type="ORF">OS493_009838</name>
</gene>
<feature type="chain" id="PRO_5040817192" description="Gla domain-containing protein" evidence="2">
    <location>
        <begin position="21"/>
        <end position="88"/>
    </location>
</feature>
<name>A0A9W9YRF5_9CNID</name>
<dbReference type="OrthoDB" id="5972003at2759"/>
<evidence type="ECO:0000259" key="3">
    <source>
        <dbReference type="PROSITE" id="PS50998"/>
    </source>
</evidence>
<dbReference type="SUPFAM" id="SSF57630">
    <property type="entry name" value="GLA-domain"/>
    <property type="match status" value="1"/>
</dbReference>
<dbReference type="Proteomes" id="UP001163046">
    <property type="component" value="Unassembled WGS sequence"/>
</dbReference>
<comment type="caution">
    <text evidence="4">The sequence shown here is derived from an EMBL/GenBank/DDBJ whole genome shotgun (WGS) entry which is preliminary data.</text>
</comment>
<dbReference type="InterPro" id="IPR000294">
    <property type="entry name" value="GLA_domain"/>
</dbReference>
<dbReference type="PROSITE" id="PS50998">
    <property type="entry name" value="GLA_2"/>
    <property type="match status" value="1"/>
</dbReference>
<evidence type="ECO:0000313" key="4">
    <source>
        <dbReference type="EMBL" id="KAJ7363675.1"/>
    </source>
</evidence>
<reference evidence="4" key="1">
    <citation type="submission" date="2023-01" db="EMBL/GenBank/DDBJ databases">
        <title>Genome assembly of the deep-sea coral Lophelia pertusa.</title>
        <authorList>
            <person name="Herrera S."/>
            <person name="Cordes E."/>
        </authorList>
    </citation>
    <scope>NUCLEOTIDE SEQUENCE</scope>
    <source>
        <strain evidence="4">USNM1676648</strain>
        <tissue evidence="4">Polyp</tissue>
    </source>
</reference>
<dbReference type="InterPro" id="IPR017857">
    <property type="entry name" value="Coagulation_fac-like_Gla_dom"/>
</dbReference>
<accession>A0A9W9YRF5</accession>
<keyword evidence="2" id="KW-0732">Signal</keyword>
<dbReference type="GO" id="GO:0005509">
    <property type="term" value="F:calcium ion binding"/>
    <property type="evidence" value="ECO:0007669"/>
    <property type="project" value="InterPro"/>
</dbReference>